<name>K0T905_THAOC</name>
<sequence length="251" mass="27782">MEIRSIDDCARVLVQGLSDCKQIQSLNLRGNIISDDGLDVLNQGLPASVNMLDLTGNEVTLARKIPLLRFKELVLLGNTLSLDGPRDISASFSNPECRLESLDLTRCNIGNDGAATLAEGLSRAKLAKWKSDKEASGSVRSKGPLRTSQNIWEAMFYVANISQDVEMMFELNSVQDKGRVAVNKILQVDIRPFFGMELDLLPYVVAWLDRFAESCPNLKLSSIYEFVRAMPTKVTNRVGGKTEGEKRNLNS</sequence>
<gene>
    <name evidence="1" type="ORF">THAOC_08811</name>
</gene>
<dbReference type="AlphaFoldDB" id="K0T905"/>
<proteinExistence type="predicted"/>
<dbReference type="SMART" id="SM00368">
    <property type="entry name" value="LRR_RI"/>
    <property type="match status" value="3"/>
</dbReference>
<organism evidence="1 2">
    <name type="scientific">Thalassiosira oceanica</name>
    <name type="common">Marine diatom</name>
    <dbReference type="NCBI Taxonomy" id="159749"/>
    <lineage>
        <taxon>Eukaryota</taxon>
        <taxon>Sar</taxon>
        <taxon>Stramenopiles</taxon>
        <taxon>Ochrophyta</taxon>
        <taxon>Bacillariophyta</taxon>
        <taxon>Coscinodiscophyceae</taxon>
        <taxon>Thalassiosirophycidae</taxon>
        <taxon>Thalassiosirales</taxon>
        <taxon>Thalassiosiraceae</taxon>
        <taxon>Thalassiosira</taxon>
    </lineage>
</organism>
<dbReference type="Pfam" id="PF13516">
    <property type="entry name" value="LRR_6"/>
    <property type="match status" value="2"/>
</dbReference>
<evidence type="ECO:0000313" key="1">
    <source>
        <dbReference type="EMBL" id="EJK69891.1"/>
    </source>
</evidence>
<comment type="caution">
    <text evidence="1">The sequence shown here is derived from an EMBL/GenBank/DDBJ whole genome shotgun (WGS) entry which is preliminary data.</text>
</comment>
<dbReference type="InterPro" id="IPR001611">
    <property type="entry name" value="Leu-rich_rpt"/>
</dbReference>
<reference evidence="1 2" key="1">
    <citation type="journal article" date="2012" name="Genome Biol.">
        <title>Genome and low-iron response of an oceanic diatom adapted to chronic iron limitation.</title>
        <authorList>
            <person name="Lommer M."/>
            <person name="Specht M."/>
            <person name="Roy A.S."/>
            <person name="Kraemer L."/>
            <person name="Andreson R."/>
            <person name="Gutowska M.A."/>
            <person name="Wolf J."/>
            <person name="Bergner S.V."/>
            <person name="Schilhabel M.B."/>
            <person name="Klostermeier U.C."/>
            <person name="Beiko R.G."/>
            <person name="Rosenstiel P."/>
            <person name="Hippler M."/>
            <person name="Laroche J."/>
        </authorList>
    </citation>
    <scope>NUCLEOTIDE SEQUENCE [LARGE SCALE GENOMIC DNA]</scope>
    <source>
        <strain evidence="1 2">CCMP1005</strain>
    </source>
</reference>
<dbReference type="OrthoDB" id="120976at2759"/>
<accession>K0T905</accession>
<dbReference type="InterPro" id="IPR032675">
    <property type="entry name" value="LRR_dom_sf"/>
</dbReference>
<dbReference type="SUPFAM" id="SSF52047">
    <property type="entry name" value="RNI-like"/>
    <property type="match status" value="1"/>
</dbReference>
<dbReference type="EMBL" id="AGNL01009411">
    <property type="protein sequence ID" value="EJK69891.1"/>
    <property type="molecule type" value="Genomic_DNA"/>
</dbReference>
<keyword evidence="2" id="KW-1185">Reference proteome</keyword>
<evidence type="ECO:0000313" key="2">
    <source>
        <dbReference type="Proteomes" id="UP000266841"/>
    </source>
</evidence>
<dbReference type="Gene3D" id="3.80.10.10">
    <property type="entry name" value="Ribonuclease Inhibitor"/>
    <property type="match status" value="2"/>
</dbReference>
<protein>
    <submittedName>
        <fullName evidence="1">Uncharacterized protein</fullName>
    </submittedName>
</protein>
<dbReference type="Proteomes" id="UP000266841">
    <property type="component" value="Unassembled WGS sequence"/>
</dbReference>